<keyword evidence="2" id="KW-1185">Reference proteome</keyword>
<dbReference type="SUPFAM" id="SSF54285">
    <property type="entry name" value="MoaD/ThiS"/>
    <property type="match status" value="1"/>
</dbReference>
<reference evidence="2" key="1">
    <citation type="submission" date="2017-11" db="EMBL/GenBank/DDBJ databases">
        <title>Phenotypic and genomic properties of facultatively anaerobic sulfur-reducing natronoarchaea from hypersaline soda lakes.</title>
        <authorList>
            <person name="Sorokin D.Y."/>
            <person name="Kublanov I.V."/>
            <person name="Roman P."/>
            <person name="Sinninghe Damste J.S."/>
            <person name="Golyshin P.N."/>
            <person name="Rojo D."/>
            <person name="Ciordia S."/>
            <person name="Mena M.D.C."/>
            <person name="Ferrer M."/>
            <person name="Messina E."/>
            <person name="Smedile F."/>
            <person name="La Spada G."/>
            <person name="La Cono V."/>
            <person name="Yakimov M.M."/>
        </authorList>
    </citation>
    <scope>NUCLEOTIDE SEQUENCE [LARGE SCALE GENOMIC DNA]</scope>
    <source>
        <strain evidence="2">AArc-Sl</strain>
    </source>
</reference>
<dbReference type="InterPro" id="IPR016155">
    <property type="entry name" value="Mopterin_synth/thiamin_S_b"/>
</dbReference>
<dbReference type="AlphaFoldDB" id="A0A343TJ54"/>
<dbReference type="Gene3D" id="4.10.410.50">
    <property type="match status" value="1"/>
</dbReference>
<evidence type="ECO:0000313" key="2">
    <source>
        <dbReference type="Proteomes" id="UP000263012"/>
    </source>
</evidence>
<protein>
    <submittedName>
        <fullName evidence="1">Sulfur carrier protein</fullName>
    </submittedName>
</protein>
<gene>
    <name evidence="1" type="primary">thiS</name>
    <name evidence="1" type="ORF">AArcSl_1497</name>
</gene>
<dbReference type="KEGG" id="hdf:AArcSl_1497"/>
<sequence length="76" mass="7896">MTVDVVGKGERELEIDAGATYGDVVRSVGYNTQEAAVLVDGTPVPEDATVDADRVTVLRLIKGGNGNVGFGDDCRA</sequence>
<dbReference type="EMBL" id="CP025066">
    <property type="protein sequence ID" value="AUX09126.1"/>
    <property type="molecule type" value="Genomic_DNA"/>
</dbReference>
<dbReference type="Pfam" id="PF21965">
    <property type="entry name" value="SAMP2"/>
    <property type="match status" value="1"/>
</dbReference>
<organism evidence="1 2">
    <name type="scientific">Halalkaliarchaeum desulfuricum</name>
    <dbReference type="NCBI Taxonomy" id="2055893"/>
    <lineage>
        <taxon>Archaea</taxon>
        <taxon>Methanobacteriati</taxon>
        <taxon>Methanobacteriota</taxon>
        <taxon>Stenosarchaea group</taxon>
        <taxon>Halobacteria</taxon>
        <taxon>Halobacteriales</taxon>
        <taxon>Haloferacaceae</taxon>
        <taxon>Halalkaliarchaeum</taxon>
    </lineage>
</organism>
<dbReference type="InterPro" id="IPR053834">
    <property type="entry name" value="SAMP2_halobacteria"/>
</dbReference>
<dbReference type="InterPro" id="IPR053833">
    <property type="entry name" value="SAMP2"/>
</dbReference>
<evidence type="ECO:0000313" key="1">
    <source>
        <dbReference type="EMBL" id="AUX09126.1"/>
    </source>
</evidence>
<name>A0A343TJ54_9EURY</name>
<dbReference type="NCBIfam" id="NF041919">
    <property type="entry name" value="SAMP2"/>
    <property type="match status" value="1"/>
</dbReference>
<dbReference type="InterPro" id="IPR053752">
    <property type="entry name" value="SAM_domain_containing"/>
</dbReference>
<dbReference type="Proteomes" id="UP000263012">
    <property type="component" value="Chromosome"/>
</dbReference>
<proteinExistence type="predicted"/>
<accession>A0A343TJ54</accession>